<accession>A0A401R600</accession>
<dbReference type="Proteomes" id="UP000288351">
    <property type="component" value="Unassembled WGS sequence"/>
</dbReference>
<evidence type="ECO:0000313" key="1">
    <source>
        <dbReference type="EMBL" id="GCB93053.1"/>
    </source>
</evidence>
<name>A0A401R600_STRNR</name>
<sequence>MSLLFFGKDPDSDDDHCPSAWVDETTADLVLQGWKGDDATEAQCLNFGSIPDTEAVIRIPARMVPQLRKACDAAERAASESDLR</sequence>
<comment type="caution">
    <text evidence="1">The sequence shown here is derived from an EMBL/GenBank/DDBJ whole genome shotgun (WGS) entry which is preliminary data.</text>
</comment>
<reference evidence="1 2" key="1">
    <citation type="journal article" date="2019" name="Microbiol. Resour. Announc.">
        <title>Draft Genome Sequence of the Most Traditional epsilon-Poly-l-Lysine Producer, Streptomyces albulus NBRC14147.</title>
        <authorList>
            <person name="Yamanaka K."/>
            <person name="Hamano Y."/>
        </authorList>
    </citation>
    <scope>NUCLEOTIDE SEQUENCE [LARGE SCALE GENOMIC DNA]</scope>
    <source>
        <strain evidence="1 2">NBRC 14147</strain>
    </source>
</reference>
<gene>
    <name evidence="1" type="ORF">SALB_05830</name>
</gene>
<proteinExistence type="predicted"/>
<organism evidence="1 2">
    <name type="scientific">Streptomyces noursei</name>
    <name type="common">Streptomyces albulus</name>
    <dbReference type="NCBI Taxonomy" id="1971"/>
    <lineage>
        <taxon>Bacteria</taxon>
        <taxon>Bacillati</taxon>
        <taxon>Actinomycetota</taxon>
        <taxon>Actinomycetes</taxon>
        <taxon>Kitasatosporales</taxon>
        <taxon>Streptomycetaceae</taxon>
        <taxon>Streptomyces</taxon>
    </lineage>
</organism>
<protein>
    <submittedName>
        <fullName evidence="1">Uncharacterized protein</fullName>
    </submittedName>
</protein>
<evidence type="ECO:0000313" key="2">
    <source>
        <dbReference type="Proteomes" id="UP000288351"/>
    </source>
</evidence>
<dbReference type="RefSeq" id="WP_078486871.1">
    <property type="nucleotide sequence ID" value="NZ_BHXC01000007.1"/>
</dbReference>
<dbReference type="AlphaFoldDB" id="A0A401R600"/>
<dbReference type="EMBL" id="BHXC01000007">
    <property type="protein sequence ID" value="GCB93053.1"/>
    <property type="molecule type" value="Genomic_DNA"/>
</dbReference>